<feature type="transmembrane region" description="Helical" evidence="7">
    <location>
        <begin position="180"/>
        <end position="213"/>
    </location>
</feature>
<protein>
    <submittedName>
        <fullName evidence="10">Leader peptidase (Prepilin peptidase) / N-methyltransferase</fullName>
    </submittedName>
</protein>
<keyword evidence="11" id="KW-1185">Reference proteome</keyword>
<evidence type="ECO:0000313" key="11">
    <source>
        <dbReference type="Proteomes" id="UP000199488"/>
    </source>
</evidence>
<gene>
    <name evidence="10" type="ORF">SAMN05421781_2097</name>
</gene>
<evidence type="ECO:0000256" key="5">
    <source>
        <dbReference type="ARBA" id="ARBA00022989"/>
    </source>
</evidence>
<sequence length="251" mass="27037">MNILLAVYFTAAGMIVSSFCNAAGMRLAAGGSVWSPPSHCPVCIQPIKKRDLIPCCSYLSLGGKCRFCKNRISAIYPLMEGAGGVLFFLAYVRFGPTAGFAAALLLISYLFIITISDITAMIIPDRVSLLFFLGAVLLKFFWLEEPAWSESFIGALAGFFLLSAIILVTRGGMGGGDLKIFTVLGFFFGPSLLALNFIAAVFTASIIIFLLYPFGIFKKGMPFPFAPAIAAGSLFTLFAGEACLKWYLAFL</sequence>
<evidence type="ECO:0000256" key="7">
    <source>
        <dbReference type="SAM" id="Phobius"/>
    </source>
</evidence>
<dbReference type="Pfam" id="PF06750">
    <property type="entry name" value="A24_N_bact"/>
    <property type="match status" value="1"/>
</dbReference>
<feature type="transmembrane region" description="Helical" evidence="7">
    <location>
        <begin position="149"/>
        <end position="168"/>
    </location>
</feature>
<proteinExistence type="inferred from homology"/>
<keyword evidence="5 7" id="KW-1133">Transmembrane helix</keyword>
<dbReference type="OrthoDB" id="9789291at2"/>
<feature type="transmembrane region" description="Helical" evidence="7">
    <location>
        <begin position="127"/>
        <end position="143"/>
    </location>
</feature>
<evidence type="ECO:0000256" key="2">
    <source>
        <dbReference type="ARBA" id="ARBA00005801"/>
    </source>
</evidence>
<evidence type="ECO:0000256" key="3">
    <source>
        <dbReference type="ARBA" id="ARBA00022475"/>
    </source>
</evidence>
<evidence type="ECO:0000259" key="9">
    <source>
        <dbReference type="Pfam" id="PF06750"/>
    </source>
</evidence>
<feature type="transmembrane region" description="Helical" evidence="7">
    <location>
        <begin position="98"/>
        <end position="115"/>
    </location>
</feature>
<reference evidence="10 11" key="1">
    <citation type="submission" date="2016-10" db="EMBL/GenBank/DDBJ databases">
        <authorList>
            <person name="de Groot N.N."/>
        </authorList>
    </citation>
    <scope>NUCLEOTIDE SEQUENCE [LARGE SCALE GENOMIC DNA]</scope>
    <source>
        <strain evidence="10 11">DSM 23126</strain>
    </source>
</reference>
<keyword evidence="3" id="KW-1003">Cell membrane</keyword>
<dbReference type="Pfam" id="PF01478">
    <property type="entry name" value="Peptidase_A24"/>
    <property type="match status" value="1"/>
</dbReference>
<evidence type="ECO:0000256" key="1">
    <source>
        <dbReference type="ARBA" id="ARBA00004651"/>
    </source>
</evidence>
<dbReference type="InterPro" id="IPR010627">
    <property type="entry name" value="Prepilin_pept_A24_N"/>
</dbReference>
<feature type="transmembrane region" description="Helical" evidence="7">
    <location>
        <begin position="225"/>
        <end position="248"/>
    </location>
</feature>
<evidence type="ECO:0000256" key="6">
    <source>
        <dbReference type="ARBA" id="ARBA00023136"/>
    </source>
</evidence>
<feature type="transmembrane region" description="Helical" evidence="7">
    <location>
        <begin position="74"/>
        <end position="92"/>
    </location>
</feature>
<feature type="domain" description="Prepilin type IV endopeptidase peptidase" evidence="8">
    <location>
        <begin position="104"/>
        <end position="208"/>
    </location>
</feature>
<feature type="transmembrane region" description="Helical" evidence="7">
    <location>
        <begin position="6"/>
        <end position="29"/>
    </location>
</feature>
<evidence type="ECO:0000259" key="8">
    <source>
        <dbReference type="Pfam" id="PF01478"/>
    </source>
</evidence>
<dbReference type="InterPro" id="IPR050882">
    <property type="entry name" value="Prepilin_peptidase/N-MTase"/>
</dbReference>
<keyword evidence="4 7" id="KW-0812">Transmembrane</keyword>
<name>A0A1H2VHT8_9BACI</name>
<dbReference type="GO" id="GO:0005886">
    <property type="term" value="C:plasma membrane"/>
    <property type="evidence" value="ECO:0007669"/>
    <property type="project" value="UniProtKB-SubCell"/>
</dbReference>
<dbReference type="InterPro" id="IPR000045">
    <property type="entry name" value="Prepilin_IV_endopep_pep"/>
</dbReference>
<accession>A0A1H2VHT8</accession>
<comment type="subcellular location">
    <subcellularLocation>
        <location evidence="1">Cell membrane</location>
        <topology evidence="1">Multi-pass membrane protein</topology>
    </subcellularLocation>
</comment>
<comment type="similarity">
    <text evidence="2">Belongs to the peptidase A24 family.</text>
</comment>
<evidence type="ECO:0000256" key="4">
    <source>
        <dbReference type="ARBA" id="ARBA00022692"/>
    </source>
</evidence>
<dbReference type="PANTHER" id="PTHR30487:SF0">
    <property type="entry name" value="PREPILIN LEADER PEPTIDASE_N-METHYLTRANSFERASE-RELATED"/>
    <property type="match status" value="1"/>
</dbReference>
<feature type="domain" description="Prepilin peptidase A24 N-terminal" evidence="9">
    <location>
        <begin position="13"/>
        <end position="94"/>
    </location>
</feature>
<dbReference type="AlphaFoldDB" id="A0A1H2VHT8"/>
<keyword evidence="10" id="KW-0808">Transferase</keyword>
<dbReference type="EMBL" id="FNNC01000004">
    <property type="protein sequence ID" value="SDW67916.1"/>
    <property type="molecule type" value="Genomic_DNA"/>
</dbReference>
<dbReference type="PANTHER" id="PTHR30487">
    <property type="entry name" value="TYPE 4 PREPILIN-LIKE PROTEINS LEADER PEPTIDE-PROCESSING ENZYME"/>
    <property type="match status" value="1"/>
</dbReference>
<evidence type="ECO:0000313" key="10">
    <source>
        <dbReference type="EMBL" id="SDW67916.1"/>
    </source>
</evidence>
<dbReference type="GO" id="GO:0004190">
    <property type="term" value="F:aspartic-type endopeptidase activity"/>
    <property type="evidence" value="ECO:0007669"/>
    <property type="project" value="InterPro"/>
</dbReference>
<keyword evidence="10" id="KW-0489">Methyltransferase</keyword>
<dbReference type="Proteomes" id="UP000199488">
    <property type="component" value="Unassembled WGS sequence"/>
</dbReference>
<dbReference type="RefSeq" id="WP_091614696.1">
    <property type="nucleotide sequence ID" value="NZ_FNNC01000004.1"/>
</dbReference>
<dbReference type="GO" id="GO:0032259">
    <property type="term" value="P:methylation"/>
    <property type="evidence" value="ECO:0007669"/>
    <property type="project" value="UniProtKB-KW"/>
</dbReference>
<keyword evidence="6 7" id="KW-0472">Membrane</keyword>
<organism evidence="10 11">
    <name type="scientific">Marinococcus luteus</name>
    <dbReference type="NCBI Taxonomy" id="1122204"/>
    <lineage>
        <taxon>Bacteria</taxon>
        <taxon>Bacillati</taxon>
        <taxon>Bacillota</taxon>
        <taxon>Bacilli</taxon>
        <taxon>Bacillales</taxon>
        <taxon>Bacillaceae</taxon>
        <taxon>Marinococcus</taxon>
    </lineage>
</organism>
<dbReference type="STRING" id="1122204.SAMN05421781_2097"/>
<dbReference type="GO" id="GO:0008168">
    <property type="term" value="F:methyltransferase activity"/>
    <property type="evidence" value="ECO:0007669"/>
    <property type="project" value="UniProtKB-KW"/>
</dbReference>
<dbReference type="GO" id="GO:0006465">
    <property type="term" value="P:signal peptide processing"/>
    <property type="evidence" value="ECO:0007669"/>
    <property type="project" value="TreeGrafter"/>
</dbReference>
<dbReference type="Gene3D" id="1.20.120.1220">
    <property type="match status" value="1"/>
</dbReference>